<evidence type="ECO:0000313" key="5">
    <source>
        <dbReference type="EMBL" id="KIJ63596.1"/>
    </source>
</evidence>
<keyword evidence="2" id="KW-0274">FAD</keyword>
<dbReference type="InterPro" id="IPR036188">
    <property type="entry name" value="FAD/NAD-bd_sf"/>
</dbReference>
<evidence type="ECO:0000256" key="1">
    <source>
        <dbReference type="ARBA" id="ARBA00022630"/>
    </source>
</evidence>
<dbReference type="PANTHER" id="PTHR46720:SF3">
    <property type="entry name" value="FAD-BINDING DOMAIN-CONTAINING PROTEIN-RELATED"/>
    <property type="match status" value="1"/>
</dbReference>
<dbReference type="AlphaFoldDB" id="A0A0C9WE44"/>
<dbReference type="SUPFAM" id="SSF54373">
    <property type="entry name" value="FAD-linked reductases, C-terminal domain"/>
    <property type="match status" value="1"/>
</dbReference>
<dbReference type="InterPro" id="IPR002938">
    <property type="entry name" value="FAD-bd"/>
</dbReference>
<organism evidence="5 6">
    <name type="scientific">Hydnomerulius pinastri MD-312</name>
    <dbReference type="NCBI Taxonomy" id="994086"/>
    <lineage>
        <taxon>Eukaryota</taxon>
        <taxon>Fungi</taxon>
        <taxon>Dikarya</taxon>
        <taxon>Basidiomycota</taxon>
        <taxon>Agaricomycotina</taxon>
        <taxon>Agaricomycetes</taxon>
        <taxon>Agaricomycetidae</taxon>
        <taxon>Boletales</taxon>
        <taxon>Boletales incertae sedis</taxon>
        <taxon>Leucogyrophana</taxon>
    </lineage>
</organism>
<sequence>MASHSSPTKPKFRVAIWYVAPIYVPGPALTRIPPSGGGVGGLILATTIGKYDPSIPIDLYEAHDSITTTGAGITIWRRTHEIMTELGLFNDIKGTFTKPPESSHGPYFRRSDIPEGGYEWFHQRFRYGPSQMHRQEMIAIMEKHLPASCTVHFKKRLVSYAEPRSEALPITLNFADGSTATTDVLLGADGIRSAVRKTMLELASDDNKAGEDLRQYIDATWTGMLVYRGIFPAEDLRKLDPENLCLTEMVVVICFQSIVTYPVANGTLVNFAAIIADPSLKGTPYEGHWVSDTTNEELVNAFEDFEPGARALFQCCKTPSRWALHVLKKLPLCARGRVTIIGDACHAMTPHFGAGAGQAIEDAFVLGRLLAHPLTTLSRVQDALSIYQDIRLPFSTSVASNSFEMGWLYIFMDPGHYDGTRQEGDLDERGISAHERAGMEKLKQTMLEKWEWMEKGGAIEEWGEAELRLKEKAGI</sequence>
<proteinExistence type="predicted"/>
<dbReference type="OrthoDB" id="417877at2759"/>
<dbReference type="InterPro" id="IPR051104">
    <property type="entry name" value="FAD_monoxygenase"/>
</dbReference>
<dbReference type="GO" id="GO:0071949">
    <property type="term" value="F:FAD binding"/>
    <property type="evidence" value="ECO:0007669"/>
    <property type="project" value="InterPro"/>
</dbReference>
<evidence type="ECO:0000313" key="6">
    <source>
        <dbReference type="Proteomes" id="UP000053820"/>
    </source>
</evidence>
<keyword evidence="1" id="KW-0285">Flavoprotein</keyword>
<protein>
    <recommendedName>
        <fullName evidence="4">FAD-binding domain-containing protein</fullName>
    </recommendedName>
</protein>
<accession>A0A0C9WE44</accession>
<feature type="domain" description="FAD-binding" evidence="4">
    <location>
        <begin position="335"/>
        <end position="401"/>
    </location>
</feature>
<evidence type="ECO:0000259" key="4">
    <source>
        <dbReference type="Pfam" id="PF01494"/>
    </source>
</evidence>
<dbReference type="EMBL" id="KN839850">
    <property type="protein sequence ID" value="KIJ63596.1"/>
    <property type="molecule type" value="Genomic_DNA"/>
</dbReference>
<name>A0A0C9WE44_9AGAM</name>
<dbReference type="SUPFAM" id="SSF51905">
    <property type="entry name" value="FAD/NAD(P)-binding domain"/>
    <property type="match status" value="1"/>
</dbReference>
<dbReference type="GO" id="GO:0044550">
    <property type="term" value="P:secondary metabolite biosynthetic process"/>
    <property type="evidence" value="ECO:0007669"/>
    <property type="project" value="TreeGrafter"/>
</dbReference>
<keyword evidence="6" id="KW-1185">Reference proteome</keyword>
<gene>
    <name evidence="5" type="ORF">HYDPIDRAFT_92068</name>
</gene>
<dbReference type="GO" id="GO:0016491">
    <property type="term" value="F:oxidoreductase activity"/>
    <property type="evidence" value="ECO:0007669"/>
    <property type="project" value="UniProtKB-KW"/>
</dbReference>
<reference evidence="5 6" key="1">
    <citation type="submission" date="2014-04" db="EMBL/GenBank/DDBJ databases">
        <title>Evolutionary Origins and Diversification of the Mycorrhizal Mutualists.</title>
        <authorList>
            <consortium name="DOE Joint Genome Institute"/>
            <consortium name="Mycorrhizal Genomics Consortium"/>
            <person name="Kohler A."/>
            <person name="Kuo A."/>
            <person name="Nagy L.G."/>
            <person name="Floudas D."/>
            <person name="Copeland A."/>
            <person name="Barry K.W."/>
            <person name="Cichocki N."/>
            <person name="Veneault-Fourrey C."/>
            <person name="LaButti K."/>
            <person name="Lindquist E.A."/>
            <person name="Lipzen A."/>
            <person name="Lundell T."/>
            <person name="Morin E."/>
            <person name="Murat C."/>
            <person name="Riley R."/>
            <person name="Ohm R."/>
            <person name="Sun H."/>
            <person name="Tunlid A."/>
            <person name="Henrissat B."/>
            <person name="Grigoriev I.V."/>
            <person name="Hibbett D.S."/>
            <person name="Martin F."/>
        </authorList>
    </citation>
    <scope>NUCLEOTIDE SEQUENCE [LARGE SCALE GENOMIC DNA]</scope>
    <source>
        <strain evidence="5 6">MD-312</strain>
    </source>
</reference>
<dbReference type="Pfam" id="PF01494">
    <property type="entry name" value="FAD_binding_3"/>
    <property type="match status" value="1"/>
</dbReference>
<keyword evidence="3" id="KW-0560">Oxidoreductase</keyword>
<dbReference type="PRINTS" id="PR00420">
    <property type="entry name" value="RNGMNOXGNASE"/>
</dbReference>
<dbReference type="Gene3D" id="3.50.50.60">
    <property type="entry name" value="FAD/NAD(P)-binding domain"/>
    <property type="match status" value="1"/>
</dbReference>
<evidence type="ECO:0000256" key="2">
    <source>
        <dbReference type="ARBA" id="ARBA00022827"/>
    </source>
</evidence>
<evidence type="ECO:0000256" key="3">
    <source>
        <dbReference type="ARBA" id="ARBA00023002"/>
    </source>
</evidence>
<dbReference type="Proteomes" id="UP000053820">
    <property type="component" value="Unassembled WGS sequence"/>
</dbReference>
<dbReference type="HOGENOM" id="CLU_009665_6_3_1"/>
<dbReference type="PANTHER" id="PTHR46720">
    <property type="entry name" value="HYDROXYLASE, PUTATIVE (AFU_ORTHOLOGUE AFUA_3G01460)-RELATED"/>
    <property type="match status" value="1"/>
</dbReference>